<dbReference type="CDD" id="cd10917">
    <property type="entry name" value="CE4_NodB_like_6s_7s"/>
    <property type="match status" value="1"/>
</dbReference>
<dbReference type="AlphaFoldDB" id="A0A7D4PZC6"/>
<evidence type="ECO:0000313" key="3">
    <source>
        <dbReference type="EMBL" id="QKJ18252.1"/>
    </source>
</evidence>
<name>A0A7D4PZC6_9MICO</name>
<dbReference type="PROSITE" id="PS51677">
    <property type="entry name" value="NODB"/>
    <property type="match status" value="1"/>
</dbReference>
<dbReference type="EMBL" id="CP054038">
    <property type="protein sequence ID" value="QKJ18252.1"/>
    <property type="molecule type" value="Genomic_DNA"/>
</dbReference>
<proteinExistence type="predicted"/>
<dbReference type="PANTHER" id="PTHR10587:SF137">
    <property type="entry name" value="4-DEOXY-4-FORMAMIDO-L-ARABINOSE-PHOSPHOUNDECAPRENOL DEFORMYLASE ARND-RELATED"/>
    <property type="match status" value="1"/>
</dbReference>
<feature type="domain" description="NodB homology" evidence="2">
    <location>
        <begin position="57"/>
        <end position="246"/>
    </location>
</feature>
<protein>
    <submittedName>
        <fullName evidence="3">Polysaccharide deacetylase family protein</fullName>
    </submittedName>
</protein>
<dbReference type="InterPro" id="IPR002509">
    <property type="entry name" value="NODB_dom"/>
</dbReference>
<feature type="chain" id="PRO_5028826754" evidence="1">
    <location>
        <begin position="32"/>
        <end position="252"/>
    </location>
</feature>
<dbReference type="GO" id="GO:0005975">
    <property type="term" value="P:carbohydrate metabolic process"/>
    <property type="evidence" value="ECO:0007669"/>
    <property type="project" value="InterPro"/>
</dbReference>
<organism evidence="3 4">
    <name type="scientific">Microbacterium hominis</name>
    <dbReference type="NCBI Taxonomy" id="162426"/>
    <lineage>
        <taxon>Bacteria</taxon>
        <taxon>Bacillati</taxon>
        <taxon>Actinomycetota</taxon>
        <taxon>Actinomycetes</taxon>
        <taxon>Micrococcales</taxon>
        <taxon>Microbacteriaceae</taxon>
        <taxon>Microbacterium</taxon>
    </lineage>
</organism>
<dbReference type="InterPro" id="IPR050248">
    <property type="entry name" value="Polysacc_deacetylase_ArnD"/>
</dbReference>
<dbReference type="PANTHER" id="PTHR10587">
    <property type="entry name" value="GLYCOSYL TRANSFERASE-RELATED"/>
    <property type="match status" value="1"/>
</dbReference>
<accession>A0A7D4PZC6</accession>
<dbReference type="SUPFAM" id="SSF88713">
    <property type="entry name" value="Glycoside hydrolase/deacetylase"/>
    <property type="match status" value="1"/>
</dbReference>
<feature type="signal peptide" evidence="1">
    <location>
        <begin position="1"/>
        <end position="31"/>
    </location>
</feature>
<evidence type="ECO:0000256" key="1">
    <source>
        <dbReference type="SAM" id="SignalP"/>
    </source>
</evidence>
<sequence length="252" mass="26499">MTRAHTRVLRLVAAPLVVGALVLGSIAPAQADGRGPGPGQGGPATAEPVMTTMLSGNVAALTFDDGPNPETAPRLLEVLEENDAKAVFCLIGEYVEQHPDVVRQLVAAGHTLCNHSMYHTPGIGGWSEADLRADMEATSAAIQEAVGGVPVPYYRVPYGRWGLSAQVAADLGMQPLGATFVIFDWETQDVDVLAERLETQLRANPGGIALLHDGAAAAAATTDRTGTVEALAQVLPELRAEGWKFHKPARRG</sequence>
<dbReference type="Pfam" id="PF01522">
    <property type="entry name" value="Polysacc_deac_1"/>
    <property type="match status" value="1"/>
</dbReference>
<gene>
    <name evidence="3" type="ORF">HQM25_01775</name>
</gene>
<dbReference type="Proteomes" id="UP000502498">
    <property type="component" value="Chromosome"/>
</dbReference>
<keyword evidence="1" id="KW-0732">Signal</keyword>
<evidence type="ECO:0000313" key="4">
    <source>
        <dbReference type="Proteomes" id="UP000502498"/>
    </source>
</evidence>
<dbReference type="RefSeq" id="WP_172988632.1">
    <property type="nucleotide sequence ID" value="NZ_CP054038.1"/>
</dbReference>
<dbReference type="GO" id="GO:0016810">
    <property type="term" value="F:hydrolase activity, acting on carbon-nitrogen (but not peptide) bonds"/>
    <property type="evidence" value="ECO:0007669"/>
    <property type="project" value="InterPro"/>
</dbReference>
<dbReference type="Gene3D" id="3.20.20.370">
    <property type="entry name" value="Glycoside hydrolase/deacetylase"/>
    <property type="match status" value="1"/>
</dbReference>
<dbReference type="InterPro" id="IPR011330">
    <property type="entry name" value="Glyco_hydro/deAcase_b/a-brl"/>
</dbReference>
<evidence type="ECO:0000259" key="2">
    <source>
        <dbReference type="PROSITE" id="PS51677"/>
    </source>
</evidence>
<reference evidence="3 4" key="1">
    <citation type="submission" date="2020-05" db="EMBL/GenBank/DDBJ databases">
        <title>Strain PA2F3 complete genome.</title>
        <authorList>
            <person name="Kim Y.-S."/>
            <person name="Kim S.-J."/>
            <person name="Jung H.-k."/>
            <person name="Kim S.-E."/>
            <person name="Kim K.-H."/>
        </authorList>
    </citation>
    <scope>NUCLEOTIDE SEQUENCE [LARGE SCALE GENOMIC DNA]</scope>
    <source>
        <strain evidence="3 4">PA2F3</strain>
    </source>
</reference>